<protein>
    <submittedName>
        <fullName evidence="1">DUF1993 domain-containing protein</fullName>
    </submittedName>
</protein>
<dbReference type="RefSeq" id="WP_135649135.1">
    <property type="nucleotide sequence ID" value="NZ_RQGF01000020.1"/>
</dbReference>
<dbReference type="PANTHER" id="PTHR36922">
    <property type="entry name" value="BLL2446 PROTEIN"/>
    <property type="match status" value="1"/>
</dbReference>
<dbReference type="AlphaFoldDB" id="A0A4R9K8M9"/>
<dbReference type="SUPFAM" id="SSF109854">
    <property type="entry name" value="DinB/YfiT-like putative metalloenzymes"/>
    <property type="match status" value="1"/>
</dbReference>
<dbReference type="EMBL" id="RQGF01000020">
    <property type="protein sequence ID" value="TGL62047.1"/>
    <property type="molecule type" value="Genomic_DNA"/>
</dbReference>
<organism evidence="1 2">
    <name type="scientific">Leptospira sarikeiensis</name>
    <dbReference type="NCBI Taxonomy" id="2484943"/>
    <lineage>
        <taxon>Bacteria</taxon>
        <taxon>Pseudomonadati</taxon>
        <taxon>Spirochaetota</taxon>
        <taxon>Spirochaetia</taxon>
        <taxon>Leptospirales</taxon>
        <taxon>Leptospiraceae</taxon>
        <taxon>Leptospira</taxon>
    </lineage>
</organism>
<proteinExistence type="predicted"/>
<dbReference type="Proteomes" id="UP000297762">
    <property type="component" value="Unassembled WGS sequence"/>
</dbReference>
<accession>A0A4R9K8M9</accession>
<dbReference type="InterPro" id="IPR034660">
    <property type="entry name" value="DinB/YfiT-like"/>
</dbReference>
<dbReference type="Gene3D" id="1.20.120.450">
    <property type="entry name" value="dinb family like domain"/>
    <property type="match status" value="1"/>
</dbReference>
<evidence type="ECO:0000313" key="2">
    <source>
        <dbReference type="Proteomes" id="UP000297762"/>
    </source>
</evidence>
<keyword evidence="2" id="KW-1185">Reference proteome</keyword>
<comment type="caution">
    <text evidence="1">The sequence shown here is derived from an EMBL/GenBank/DDBJ whole genome shotgun (WGS) entry which is preliminary data.</text>
</comment>
<dbReference type="PANTHER" id="PTHR36922:SF1">
    <property type="entry name" value="DUF1993 DOMAIN-CONTAINING PROTEIN"/>
    <property type="match status" value="1"/>
</dbReference>
<dbReference type="Pfam" id="PF09351">
    <property type="entry name" value="DUF1993"/>
    <property type="match status" value="1"/>
</dbReference>
<dbReference type="InterPro" id="IPR018531">
    <property type="entry name" value="DUF1993"/>
</dbReference>
<sequence length="172" mass="19883">MSDISIYELTVTQFIKNLEHLKKFLDKAVRFSESKKIDIEVLLNSRLAPDQYNFIRQVQNACDTAKLNAARLTGKQLPSHEDNEKTLAEVITRIDSVVDILKGLSPEDYKDAAEKKIALPRWEGKHLTGKEYTLHHIVPNFFFHIVTAYDILRHNGVELGKRDYLGEFPFRQ</sequence>
<name>A0A4R9K8M9_9LEPT</name>
<gene>
    <name evidence="1" type="ORF">EHQ64_08890</name>
</gene>
<evidence type="ECO:0000313" key="1">
    <source>
        <dbReference type="EMBL" id="TGL62047.1"/>
    </source>
</evidence>
<reference evidence="1" key="1">
    <citation type="journal article" date="2019" name="PLoS Negl. Trop. Dis.">
        <title>Revisiting the worldwide diversity of Leptospira species in the environment.</title>
        <authorList>
            <person name="Vincent A.T."/>
            <person name="Schiettekatte O."/>
            <person name="Bourhy P."/>
            <person name="Veyrier F.J."/>
            <person name="Picardeau M."/>
        </authorList>
    </citation>
    <scope>NUCLEOTIDE SEQUENCE [LARGE SCALE GENOMIC DNA]</scope>
    <source>
        <strain evidence="1">201702455</strain>
    </source>
</reference>
<dbReference type="OrthoDB" id="338237at2"/>